<dbReference type="EMBL" id="JBDODL010001987">
    <property type="protein sequence ID" value="MES1921957.1"/>
    <property type="molecule type" value="Genomic_DNA"/>
</dbReference>
<evidence type="ECO:0000313" key="1">
    <source>
        <dbReference type="EMBL" id="MES1921957.1"/>
    </source>
</evidence>
<dbReference type="Proteomes" id="UP001439008">
    <property type="component" value="Unassembled WGS sequence"/>
</dbReference>
<name>A0ABV2AQP7_9EUKA</name>
<comment type="caution">
    <text evidence="1">The sequence shown here is derived from an EMBL/GenBank/DDBJ whole genome shotgun (WGS) entry which is preliminary data.</text>
</comment>
<evidence type="ECO:0000313" key="2">
    <source>
        <dbReference type="Proteomes" id="UP001439008"/>
    </source>
</evidence>
<gene>
    <name evidence="1" type="ORF">MHBO_003482</name>
</gene>
<protein>
    <submittedName>
        <fullName evidence="1">Uncharacterized protein</fullName>
    </submittedName>
</protein>
<sequence length="255" mass="29676">MIVLDESFNRFQDGLLKKKQAHLHAKSRCLSSMITGPSNFPTRRNQKALNSEHNRLEEFISYFDKGVKIIKRNVKNALSGDELKKEQKAVEEESYNYIIRQAVSVIADAVQWGRHNTLLKSALQRKIVNKLSHNGELMEKAVNEINEASKENTGKNMFTKRHSIFKIIEQAKAPKVEPEVKEDKVLFENDLYRLEIHYSDERYRFFFDGKPSDEIRNVMKSNGFKWSPRACAWQRKNTYNGKLATEVVMSHLNNI</sequence>
<keyword evidence="2" id="KW-1185">Reference proteome</keyword>
<proteinExistence type="predicted"/>
<reference evidence="1 2" key="1">
    <citation type="journal article" date="2024" name="BMC Biol.">
        <title>Comparative genomics of Ascetosporea gives new insight into the evolutionary basis for animal parasitism in Rhizaria.</title>
        <authorList>
            <person name="Hiltunen Thoren M."/>
            <person name="Onut-Brannstrom I."/>
            <person name="Alfjorden A."/>
            <person name="Peckova H."/>
            <person name="Swords F."/>
            <person name="Hooper C."/>
            <person name="Holzer A.S."/>
            <person name="Bass D."/>
            <person name="Burki F."/>
        </authorList>
    </citation>
    <scope>NUCLEOTIDE SEQUENCE [LARGE SCALE GENOMIC DNA]</scope>
    <source>
        <strain evidence="1">20-A016</strain>
    </source>
</reference>
<organism evidence="1 2">
    <name type="scientific">Bonamia ostreae</name>
    <dbReference type="NCBI Taxonomy" id="126728"/>
    <lineage>
        <taxon>Eukaryota</taxon>
        <taxon>Sar</taxon>
        <taxon>Rhizaria</taxon>
        <taxon>Endomyxa</taxon>
        <taxon>Ascetosporea</taxon>
        <taxon>Haplosporida</taxon>
        <taxon>Bonamia</taxon>
    </lineage>
</organism>
<accession>A0ABV2AQP7</accession>